<evidence type="ECO:0000313" key="2">
    <source>
        <dbReference type="EMBL" id="JAH82051.1"/>
    </source>
</evidence>
<reference evidence="2" key="1">
    <citation type="submission" date="2014-11" db="EMBL/GenBank/DDBJ databases">
        <authorList>
            <person name="Amaro Gonzalez C."/>
        </authorList>
    </citation>
    <scope>NUCLEOTIDE SEQUENCE</scope>
</reference>
<protein>
    <submittedName>
        <fullName evidence="2">Uncharacterized protein</fullName>
    </submittedName>
</protein>
<feature type="region of interest" description="Disordered" evidence="1">
    <location>
        <begin position="1"/>
        <end position="27"/>
    </location>
</feature>
<evidence type="ECO:0000256" key="1">
    <source>
        <dbReference type="SAM" id="MobiDB-lite"/>
    </source>
</evidence>
<dbReference type="AlphaFoldDB" id="A0A0E9VVE0"/>
<dbReference type="EMBL" id="GBXM01026526">
    <property type="protein sequence ID" value="JAH82051.1"/>
    <property type="molecule type" value="Transcribed_RNA"/>
</dbReference>
<reference evidence="2" key="2">
    <citation type="journal article" date="2015" name="Fish Shellfish Immunol.">
        <title>Early steps in the European eel (Anguilla anguilla)-Vibrio vulnificus interaction in the gills: Role of the RtxA13 toxin.</title>
        <authorList>
            <person name="Callol A."/>
            <person name="Pajuelo D."/>
            <person name="Ebbesson L."/>
            <person name="Teles M."/>
            <person name="MacKenzie S."/>
            <person name="Amaro C."/>
        </authorList>
    </citation>
    <scope>NUCLEOTIDE SEQUENCE</scope>
</reference>
<accession>A0A0E9VVE0</accession>
<name>A0A0E9VVE0_ANGAN</name>
<sequence>MTLSSARLRGPGFGTGGPLKASRRIYW</sequence>
<organism evidence="2">
    <name type="scientific">Anguilla anguilla</name>
    <name type="common">European freshwater eel</name>
    <name type="synonym">Muraena anguilla</name>
    <dbReference type="NCBI Taxonomy" id="7936"/>
    <lineage>
        <taxon>Eukaryota</taxon>
        <taxon>Metazoa</taxon>
        <taxon>Chordata</taxon>
        <taxon>Craniata</taxon>
        <taxon>Vertebrata</taxon>
        <taxon>Euteleostomi</taxon>
        <taxon>Actinopterygii</taxon>
        <taxon>Neopterygii</taxon>
        <taxon>Teleostei</taxon>
        <taxon>Anguilliformes</taxon>
        <taxon>Anguillidae</taxon>
        <taxon>Anguilla</taxon>
    </lineage>
</organism>
<proteinExistence type="predicted"/>